<organism evidence="1 2">
    <name type="scientific">Occultella gossypii</name>
    <dbReference type="NCBI Taxonomy" id="2800820"/>
    <lineage>
        <taxon>Bacteria</taxon>
        <taxon>Bacillati</taxon>
        <taxon>Actinomycetota</taxon>
        <taxon>Actinomycetes</taxon>
        <taxon>Micrococcales</taxon>
        <taxon>Ruaniaceae</taxon>
        <taxon>Occultella</taxon>
    </lineage>
</organism>
<keyword evidence="2" id="KW-1185">Reference proteome</keyword>
<evidence type="ECO:0000313" key="1">
    <source>
        <dbReference type="EMBL" id="MBZ2196057.1"/>
    </source>
</evidence>
<dbReference type="GO" id="GO:0051213">
    <property type="term" value="F:dioxygenase activity"/>
    <property type="evidence" value="ECO:0007669"/>
    <property type="project" value="UniProtKB-KW"/>
</dbReference>
<dbReference type="Pfam" id="PF05721">
    <property type="entry name" value="PhyH"/>
    <property type="match status" value="1"/>
</dbReference>
<comment type="caution">
    <text evidence="1">The sequence shown here is derived from an EMBL/GenBank/DDBJ whole genome shotgun (WGS) entry which is preliminary data.</text>
</comment>
<dbReference type="SUPFAM" id="SSF51197">
    <property type="entry name" value="Clavaminate synthase-like"/>
    <property type="match status" value="1"/>
</dbReference>
<dbReference type="InterPro" id="IPR008775">
    <property type="entry name" value="Phytyl_CoA_dOase-like"/>
</dbReference>
<name>A0ABS7S6X7_9MICO</name>
<sequence>MSTVTSTPVAVCAPARTEFSDYDRDGVQQVPAVFSDAEVERIRAAFMAQVDADRSLAIDDRVPDDDVLARFPRFIHPHRRPDLAVGRLALDVMLDRRLLDVVTGLIGPALGAQSMFYFKPPTARGQAMHQDNLFLRTHPETCLAAWIAVDDVDAANGGLAVVPGSHRTELVCPEPADMTQSFTNAEVPIPEGMSKVQTVMRAGDVLFFHGSVVHGSLANTSPDRFRRSLIFHYVPEASTEIASFYHPLVHPDRRDVFIAEALGGGPCGDGVGASGP</sequence>
<dbReference type="PANTHER" id="PTHR20883">
    <property type="entry name" value="PHYTANOYL-COA DIOXYGENASE DOMAIN CONTAINING 1"/>
    <property type="match status" value="1"/>
</dbReference>
<gene>
    <name evidence="1" type="ORF">KCQ71_07820</name>
</gene>
<dbReference type="EMBL" id="JAGSHT010000007">
    <property type="protein sequence ID" value="MBZ2196057.1"/>
    <property type="molecule type" value="Genomic_DNA"/>
</dbReference>
<dbReference type="Proteomes" id="UP000826651">
    <property type="component" value="Unassembled WGS sequence"/>
</dbReference>
<dbReference type="PANTHER" id="PTHR20883:SF48">
    <property type="entry name" value="ECTOINE DIOXYGENASE"/>
    <property type="match status" value="1"/>
</dbReference>
<reference evidence="1 2" key="1">
    <citation type="submission" date="2021-04" db="EMBL/GenBank/DDBJ databases">
        <title>Ruania sp. nov., isolated from sandy soil of mangrove forest.</title>
        <authorList>
            <person name="Ge X."/>
            <person name="Huang R."/>
            <person name="Liu W."/>
        </authorList>
    </citation>
    <scope>NUCLEOTIDE SEQUENCE [LARGE SCALE GENOMIC DNA]</scope>
    <source>
        <strain evidence="1 2">N2-46</strain>
    </source>
</reference>
<accession>A0ABS7S6X7</accession>
<proteinExistence type="predicted"/>
<keyword evidence="1" id="KW-0560">Oxidoreductase</keyword>
<evidence type="ECO:0000313" key="2">
    <source>
        <dbReference type="Proteomes" id="UP000826651"/>
    </source>
</evidence>
<dbReference type="Gene3D" id="2.60.120.620">
    <property type="entry name" value="q2cbj1_9rhob like domain"/>
    <property type="match status" value="1"/>
</dbReference>
<dbReference type="RefSeq" id="WP_223404555.1">
    <property type="nucleotide sequence ID" value="NZ_JAGSHT010000007.1"/>
</dbReference>
<protein>
    <submittedName>
        <fullName evidence="1">Phytanoyl-CoA dioxygenase family protein</fullName>
    </submittedName>
</protein>
<keyword evidence="1" id="KW-0223">Dioxygenase</keyword>